<dbReference type="RefSeq" id="WP_104831952.1">
    <property type="nucleotide sequence ID" value="NZ_PJCH01000016.1"/>
</dbReference>
<evidence type="ECO:0000313" key="4">
    <source>
        <dbReference type="EMBL" id="PQA85899.1"/>
    </source>
</evidence>
<dbReference type="InterPro" id="IPR009057">
    <property type="entry name" value="Homeodomain-like_sf"/>
</dbReference>
<dbReference type="InterPro" id="IPR036271">
    <property type="entry name" value="Tet_transcr_reg_TetR-rel_C_sf"/>
</dbReference>
<keyword evidence="5" id="KW-1185">Reference proteome</keyword>
<dbReference type="AlphaFoldDB" id="A0A2S7K064"/>
<gene>
    <name evidence="4" type="ORF">CW354_20440</name>
</gene>
<dbReference type="OrthoDB" id="2356263at2"/>
<evidence type="ECO:0000313" key="5">
    <source>
        <dbReference type="Proteomes" id="UP000239504"/>
    </source>
</evidence>
<organism evidence="4 5">
    <name type="scientific">Hyphococcus luteus</name>
    <dbReference type="NCBI Taxonomy" id="2058213"/>
    <lineage>
        <taxon>Bacteria</taxon>
        <taxon>Pseudomonadati</taxon>
        <taxon>Pseudomonadota</taxon>
        <taxon>Alphaproteobacteria</taxon>
        <taxon>Parvularculales</taxon>
        <taxon>Parvularculaceae</taxon>
        <taxon>Hyphococcus</taxon>
    </lineage>
</organism>
<evidence type="ECO:0000259" key="3">
    <source>
        <dbReference type="PROSITE" id="PS50977"/>
    </source>
</evidence>
<dbReference type="Gene3D" id="1.10.357.10">
    <property type="entry name" value="Tetracycline Repressor, domain 2"/>
    <property type="match status" value="1"/>
</dbReference>
<dbReference type="InterPro" id="IPR001647">
    <property type="entry name" value="HTH_TetR"/>
</dbReference>
<dbReference type="Proteomes" id="UP000239504">
    <property type="component" value="Unassembled WGS sequence"/>
</dbReference>
<evidence type="ECO:0000256" key="1">
    <source>
        <dbReference type="ARBA" id="ARBA00023125"/>
    </source>
</evidence>
<proteinExistence type="predicted"/>
<reference evidence="4 5" key="1">
    <citation type="submission" date="2017-12" db="EMBL/GenBank/DDBJ databases">
        <authorList>
            <person name="Hurst M.R.H."/>
        </authorList>
    </citation>
    <scope>NUCLEOTIDE SEQUENCE [LARGE SCALE GENOMIC DNA]</scope>
    <source>
        <strain evidence="4 5">SY-3-19</strain>
    </source>
</reference>
<dbReference type="PANTHER" id="PTHR30328">
    <property type="entry name" value="TRANSCRIPTIONAL REPRESSOR"/>
    <property type="match status" value="1"/>
</dbReference>
<dbReference type="SUPFAM" id="SSF48498">
    <property type="entry name" value="Tetracyclin repressor-like, C-terminal domain"/>
    <property type="match status" value="1"/>
</dbReference>
<dbReference type="EMBL" id="PJCH01000016">
    <property type="protein sequence ID" value="PQA85899.1"/>
    <property type="molecule type" value="Genomic_DNA"/>
</dbReference>
<dbReference type="SUPFAM" id="SSF46689">
    <property type="entry name" value="Homeodomain-like"/>
    <property type="match status" value="1"/>
</dbReference>
<sequence length="201" mass="22636">MNTKISPRAARMRERILAAALTEFAAKGYEGATIRSIAAASGAKHPIIDYHFGNKEGLWNAVAERCVGELAKRIEGISKTVESRTILKEIVKTFFEYDMENKAFHRFMIQASARMGPQGRRAIKKHVVPIIELQSKCIKDCQIRGQLPKGDPVLFSYMLIGVSAVLSSLASEIEFVTKRKVDSPKTRQEYWRIVEGVFFDD</sequence>
<dbReference type="PROSITE" id="PS50977">
    <property type="entry name" value="HTH_TETR_2"/>
    <property type="match status" value="1"/>
</dbReference>
<comment type="caution">
    <text evidence="4">The sequence shown here is derived from an EMBL/GenBank/DDBJ whole genome shotgun (WGS) entry which is preliminary data.</text>
</comment>
<dbReference type="Pfam" id="PF00440">
    <property type="entry name" value="TetR_N"/>
    <property type="match status" value="1"/>
</dbReference>
<protein>
    <recommendedName>
        <fullName evidence="3">HTH tetR-type domain-containing protein</fullName>
    </recommendedName>
</protein>
<evidence type="ECO:0000256" key="2">
    <source>
        <dbReference type="PROSITE-ProRule" id="PRU00335"/>
    </source>
</evidence>
<name>A0A2S7K064_9PROT</name>
<feature type="DNA-binding region" description="H-T-H motif" evidence="2">
    <location>
        <begin position="33"/>
        <end position="52"/>
    </location>
</feature>
<dbReference type="PANTHER" id="PTHR30328:SF54">
    <property type="entry name" value="HTH-TYPE TRANSCRIPTIONAL REPRESSOR SCO4008"/>
    <property type="match status" value="1"/>
</dbReference>
<dbReference type="PRINTS" id="PR00455">
    <property type="entry name" value="HTHTETR"/>
</dbReference>
<dbReference type="InterPro" id="IPR050109">
    <property type="entry name" value="HTH-type_TetR-like_transc_reg"/>
</dbReference>
<accession>A0A2S7K064</accession>
<keyword evidence="1 2" id="KW-0238">DNA-binding</keyword>
<feature type="domain" description="HTH tetR-type" evidence="3">
    <location>
        <begin position="10"/>
        <end position="70"/>
    </location>
</feature>
<dbReference type="GO" id="GO:0003677">
    <property type="term" value="F:DNA binding"/>
    <property type="evidence" value="ECO:0007669"/>
    <property type="project" value="UniProtKB-UniRule"/>
</dbReference>